<keyword evidence="6" id="KW-0539">Nucleus</keyword>
<dbReference type="GO" id="GO:0004527">
    <property type="term" value="F:exonuclease activity"/>
    <property type="evidence" value="ECO:0007669"/>
    <property type="project" value="UniProtKB-KW"/>
</dbReference>
<dbReference type="InterPro" id="IPR047021">
    <property type="entry name" value="REXO1/3/4-like"/>
</dbReference>
<feature type="region of interest" description="Disordered" evidence="7">
    <location>
        <begin position="44"/>
        <end position="101"/>
    </location>
</feature>
<feature type="domain" description="Exonuclease" evidence="8">
    <location>
        <begin position="337"/>
        <end position="500"/>
    </location>
</feature>
<dbReference type="GO" id="GO:0003676">
    <property type="term" value="F:nucleic acid binding"/>
    <property type="evidence" value="ECO:0007669"/>
    <property type="project" value="InterPro"/>
</dbReference>
<organism evidence="9 10">
    <name type="scientific">Mycena chlorophos</name>
    <name type="common">Agaric fungus</name>
    <name type="synonym">Agaricus chlorophos</name>
    <dbReference type="NCBI Taxonomy" id="658473"/>
    <lineage>
        <taxon>Eukaryota</taxon>
        <taxon>Fungi</taxon>
        <taxon>Dikarya</taxon>
        <taxon>Basidiomycota</taxon>
        <taxon>Agaricomycotina</taxon>
        <taxon>Agaricomycetes</taxon>
        <taxon>Agaricomycetidae</taxon>
        <taxon>Agaricales</taxon>
        <taxon>Marasmiineae</taxon>
        <taxon>Mycenaceae</taxon>
        <taxon>Mycena</taxon>
    </lineage>
</organism>
<dbReference type="PANTHER" id="PTHR12801">
    <property type="entry name" value="RNA EXONUCLEASE REXO1 / RECO3 FAMILY MEMBER-RELATED"/>
    <property type="match status" value="1"/>
</dbReference>
<reference evidence="9" key="1">
    <citation type="submission" date="2020-05" db="EMBL/GenBank/DDBJ databases">
        <title>Mycena genomes resolve the evolution of fungal bioluminescence.</title>
        <authorList>
            <person name="Tsai I.J."/>
        </authorList>
    </citation>
    <scope>NUCLEOTIDE SEQUENCE</scope>
    <source>
        <strain evidence="9">110903Hualien_Pintung</strain>
    </source>
</reference>
<dbReference type="SMART" id="SM00479">
    <property type="entry name" value="EXOIII"/>
    <property type="match status" value="1"/>
</dbReference>
<dbReference type="EMBL" id="JACAZE010000022">
    <property type="protein sequence ID" value="KAF7292400.1"/>
    <property type="molecule type" value="Genomic_DNA"/>
</dbReference>
<dbReference type="AlphaFoldDB" id="A0A8H6S390"/>
<protein>
    <submittedName>
        <fullName evidence="9">Exonuclease domain-containing protein</fullName>
    </submittedName>
</protein>
<evidence type="ECO:0000259" key="8">
    <source>
        <dbReference type="SMART" id="SM00479"/>
    </source>
</evidence>
<accession>A0A8H6S390</accession>
<dbReference type="InterPro" id="IPR034922">
    <property type="entry name" value="REX1-like_exo"/>
</dbReference>
<gene>
    <name evidence="9" type="ORF">HMN09_01224100</name>
</gene>
<dbReference type="InterPro" id="IPR012337">
    <property type="entry name" value="RNaseH-like_sf"/>
</dbReference>
<evidence type="ECO:0000256" key="6">
    <source>
        <dbReference type="ARBA" id="ARBA00023242"/>
    </source>
</evidence>
<dbReference type="PANTHER" id="PTHR12801:SF115">
    <property type="entry name" value="FI18136P1-RELATED"/>
    <property type="match status" value="1"/>
</dbReference>
<dbReference type="Pfam" id="PF00929">
    <property type="entry name" value="RNase_T"/>
    <property type="match status" value="1"/>
</dbReference>
<evidence type="ECO:0000256" key="2">
    <source>
        <dbReference type="ARBA" id="ARBA00006357"/>
    </source>
</evidence>
<sequence>MFSTLGLFARLACPDGSACKRTNCLFSHERDLLAPVGLTIPVESPAPARPVASTSSSSTVPAKRPGSPASPRDEPPRKSLKVAPNRAVPAPRQQSRSSGPPVLRVIGAQSAVPVPVRSALLKTLYEHFMVLYDDIPNYEELASEHALRQELEIYEKSNRYTYRNAVIACCASIKRRPNPTSVSHPSVGTEAEIAAREEALKTRKALRLTRSHLEPLVLSRDDLKTWGFVVDIPSGAGGDEPSIENKISQCERCGKAVPVKRMEDADKCVYHWGKPISQMISGQRTRIFRCCSMRTDGESEGCSQGPHVFYESKPELLHARHAFSLLKPGPAASTVLDVAALDCEMIYTTGGMRVARVSVVDGAGDTVFDELVRMDDGVHVIDFNTRFSGITAEEYEKAVLPLASIREALDEFINRDTILIGHGLENDLNTLRIVHLNNVDTAILFKHPAGPPYRKALRHLAREHLGITIQAGGGSVGHSSLEDCLATLDLVKSYVSSKNAYKG</sequence>
<keyword evidence="5 9" id="KW-0269">Exonuclease</keyword>
<dbReference type="InterPro" id="IPR036397">
    <property type="entry name" value="RNaseH_sf"/>
</dbReference>
<dbReference type="Gene3D" id="3.30.420.10">
    <property type="entry name" value="Ribonuclease H-like superfamily/Ribonuclease H"/>
    <property type="match status" value="1"/>
</dbReference>
<keyword evidence="3" id="KW-0540">Nuclease</keyword>
<feature type="compositionally biased region" description="Low complexity" evidence="7">
    <location>
        <begin position="45"/>
        <end position="62"/>
    </location>
</feature>
<evidence type="ECO:0000256" key="3">
    <source>
        <dbReference type="ARBA" id="ARBA00022722"/>
    </source>
</evidence>
<dbReference type="InterPro" id="IPR013520">
    <property type="entry name" value="Ribonucl_H"/>
</dbReference>
<comment type="similarity">
    <text evidence="2">Belongs to the REXO1/REXO3 family.</text>
</comment>
<dbReference type="FunFam" id="3.30.420.10:FF:000031">
    <property type="entry name" value="RNA exonuclease 1"/>
    <property type="match status" value="1"/>
</dbReference>
<keyword evidence="4" id="KW-0378">Hydrolase</keyword>
<keyword evidence="10" id="KW-1185">Reference proteome</keyword>
<comment type="subcellular location">
    <subcellularLocation>
        <location evidence="1">Nucleus</location>
    </subcellularLocation>
</comment>
<dbReference type="GO" id="GO:0010629">
    <property type="term" value="P:negative regulation of gene expression"/>
    <property type="evidence" value="ECO:0007669"/>
    <property type="project" value="UniProtKB-ARBA"/>
</dbReference>
<evidence type="ECO:0000313" key="9">
    <source>
        <dbReference type="EMBL" id="KAF7292400.1"/>
    </source>
</evidence>
<proteinExistence type="inferred from homology"/>
<dbReference type="GO" id="GO:0005634">
    <property type="term" value="C:nucleus"/>
    <property type="evidence" value="ECO:0007669"/>
    <property type="project" value="UniProtKB-SubCell"/>
</dbReference>
<evidence type="ECO:0000256" key="1">
    <source>
        <dbReference type="ARBA" id="ARBA00004123"/>
    </source>
</evidence>
<evidence type="ECO:0000313" key="10">
    <source>
        <dbReference type="Proteomes" id="UP000613580"/>
    </source>
</evidence>
<dbReference type="CDD" id="cd06145">
    <property type="entry name" value="REX1_like"/>
    <property type="match status" value="1"/>
</dbReference>
<dbReference type="OrthoDB" id="8191639at2759"/>
<comment type="caution">
    <text evidence="9">The sequence shown here is derived from an EMBL/GenBank/DDBJ whole genome shotgun (WGS) entry which is preliminary data.</text>
</comment>
<evidence type="ECO:0000256" key="4">
    <source>
        <dbReference type="ARBA" id="ARBA00022801"/>
    </source>
</evidence>
<name>A0A8H6S390_MYCCL</name>
<dbReference type="SUPFAM" id="SSF53098">
    <property type="entry name" value="Ribonuclease H-like"/>
    <property type="match status" value="1"/>
</dbReference>
<dbReference type="Proteomes" id="UP000613580">
    <property type="component" value="Unassembled WGS sequence"/>
</dbReference>
<evidence type="ECO:0000256" key="7">
    <source>
        <dbReference type="SAM" id="MobiDB-lite"/>
    </source>
</evidence>
<evidence type="ECO:0000256" key="5">
    <source>
        <dbReference type="ARBA" id="ARBA00022839"/>
    </source>
</evidence>